<dbReference type="EMBL" id="LODL01000021">
    <property type="protein sequence ID" value="KXB30272.1"/>
    <property type="molecule type" value="Genomic_DNA"/>
</dbReference>
<dbReference type="Gene3D" id="6.10.280.50">
    <property type="match status" value="1"/>
</dbReference>
<dbReference type="InterPro" id="IPR007420">
    <property type="entry name" value="DUF465"/>
</dbReference>
<keyword evidence="2" id="KW-1185">Reference proteome</keyword>
<dbReference type="Pfam" id="PF04325">
    <property type="entry name" value="DUF465"/>
    <property type="match status" value="1"/>
</dbReference>
<evidence type="ECO:0000313" key="2">
    <source>
        <dbReference type="Proteomes" id="UP000070186"/>
    </source>
</evidence>
<dbReference type="Proteomes" id="UP000070186">
    <property type="component" value="Unassembled WGS sequence"/>
</dbReference>
<reference evidence="1 2" key="1">
    <citation type="submission" date="2015-12" db="EMBL/GenBank/DDBJ databases">
        <title>Nitrous oxide reduction kinetics distinguish bacteria harboring typical versus atypical NosZ.</title>
        <authorList>
            <person name="Yoon S."/>
            <person name="Nissen S."/>
            <person name="Park D."/>
            <person name="Sanford R.A."/>
            <person name="Loeffler F.E."/>
        </authorList>
    </citation>
    <scope>NUCLEOTIDE SEQUENCE [LARGE SCALE GENOMIC DNA]</scope>
    <source>
        <strain evidence="1 2">ATCC BAA-841</strain>
    </source>
</reference>
<protein>
    <submittedName>
        <fullName evidence="1">GTP-binding protein</fullName>
    </submittedName>
</protein>
<evidence type="ECO:0000313" key="1">
    <source>
        <dbReference type="EMBL" id="KXB30272.1"/>
    </source>
</evidence>
<dbReference type="RefSeq" id="WP_066883737.1">
    <property type="nucleotide sequence ID" value="NZ_LODL01000021.1"/>
</dbReference>
<sequence length="88" mass="10327">MQVEHHDLHHEFPELDDAIHALKTGNAHFAKLFSIYHRLTGRVEDLEENDMPVADFTIEDMKKQRVKLKDELYHMLLAYRAGQQSIKA</sequence>
<dbReference type="AlphaFoldDB" id="A0A133XH45"/>
<proteinExistence type="predicted"/>
<dbReference type="STRING" id="281362.AT959_13010"/>
<dbReference type="InterPro" id="IPR038444">
    <property type="entry name" value="DUF465_sf"/>
</dbReference>
<name>A0A133XH45_9RHOO</name>
<organism evidence="1 2">
    <name type="scientific">Dechloromonas denitrificans</name>
    <dbReference type="NCBI Taxonomy" id="281362"/>
    <lineage>
        <taxon>Bacteria</taxon>
        <taxon>Pseudomonadati</taxon>
        <taxon>Pseudomonadota</taxon>
        <taxon>Betaproteobacteria</taxon>
        <taxon>Rhodocyclales</taxon>
        <taxon>Azonexaceae</taxon>
        <taxon>Dechloromonas</taxon>
    </lineage>
</organism>
<comment type="caution">
    <text evidence="1">The sequence shown here is derived from an EMBL/GenBank/DDBJ whole genome shotgun (WGS) entry which is preliminary data.</text>
</comment>
<accession>A0A133XH45</accession>
<gene>
    <name evidence="1" type="ORF">AT959_13010</name>
</gene>